<dbReference type="Proteomes" id="UP001589733">
    <property type="component" value="Unassembled WGS sequence"/>
</dbReference>
<dbReference type="Gene3D" id="1.10.10.10">
    <property type="entry name" value="Winged helix-like DNA-binding domain superfamily/Winged helix DNA-binding domain"/>
    <property type="match status" value="1"/>
</dbReference>
<proteinExistence type="predicted"/>
<evidence type="ECO:0000313" key="2">
    <source>
        <dbReference type="EMBL" id="MFB9991294.1"/>
    </source>
</evidence>
<evidence type="ECO:0000313" key="3">
    <source>
        <dbReference type="Proteomes" id="UP001589733"/>
    </source>
</evidence>
<dbReference type="InterPro" id="IPR036388">
    <property type="entry name" value="WH-like_DNA-bd_sf"/>
</dbReference>
<evidence type="ECO:0008006" key="4">
    <source>
        <dbReference type="Google" id="ProtNLM"/>
    </source>
</evidence>
<comment type="caution">
    <text evidence="2">The sequence shown here is derived from an EMBL/GenBank/DDBJ whole genome shotgun (WGS) entry which is preliminary data.</text>
</comment>
<feature type="region of interest" description="Disordered" evidence="1">
    <location>
        <begin position="115"/>
        <end position="143"/>
    </location>
</feature>
<keyword evidence="3" id="KW-1185">Reference proteome</keyword>
<name>A0ABV6AUV7_9DEIO</name>
<dbReference type="RefSeq" id="WP_380006076.1">
    <property type="nucleotide sequence ID" value="NZ_JBHLYR010000013.1"/>
</dbReference>
<organism evidence="2 3">
    <name type="scientific">Deinococcus oregonensis</name>
    <dbReference type="NCBI Taxonomy" id="1805970"/>
    <lineage>
        <taxon>Bacteria</taxon>
        <taxon>Thermotogati</taxon>
        <taxon>Deinococcota</taxon>
        <taxon>Deinococci</taxon>
        <taxon>Deinococcales</taxon>
        <taxon>Deinococcaceae</taxon>
        <taxon>Deinococcus</taxon>
    </lineage>
</organism>
<reference evidence="2 3" key="1">
    <citation type="submission" date="2024-09" db="EMBL/GenBank/DDBJ databases">
        <authorList>
            <person name="Sun Q."/>
            <person name="Mori K."/>
        </authorList>
    </citation>
    <scope>NUCLEOTIDE SEQUENCE [LARGE SCALE GENOMIC DNA]</scope>
    <source>
        <strain evidence="2 3">JCM 13503</strain>
    </source>
</reference>
<sequence length="143" mass="15677">MSSATLRFTISKRASWELPVFGTPRLAAPDGREWRPERKRLGLLTYLALEGATSRSRLAALLWPETPGSGARNNLVHLLRRLRAQSGEELVTGQDVLMLVADLCLPELRSPDLSKGTADFPDSPGLAGDVAEDELPPENFWAV</sequence>
<evidence type="ECO:0000256" key="1">
    <source>
        <dbReference type="SAM" id="MobiDB-lite"/>
    </source>
</evidence>
<gene>
    <name evidence="2" type="ORF">ACFFLM_04780</name>
</gene>
<accession>A0ABV6AUV7</accession>
<dbReference type="EMBL" id="JBHLYR010000013">
    <property type="protein sequence ID" value="MFB9991294.1"/>
    <property type="molecule type" value="Genomic_DNA"/>
</dbReference>
<protein>
    <recommendedName>
        <fullName evidence="4">SARP family transcriptional regulator</fullName>
    </recommendedName>
</protein>